<gene>
    <name evidence="1" type="ORF">D4764_04G0016220</name>
</gene>
<name>A0A5C6N789_9TELE</name>
<dbReference type="AlphaFoldDB" id="A0A5C6N789"/>
<comment type="caution">
    <text evidence="1">The sequence shown here is derived from an EMBL/GenBank/DDBJ whole genome shotgun (WGS) entry which is preliminary data.</text>
</comment>
<proteinExistence type="predicted"/>
<sequence>MKATHALQRATRAALKSRMRLSSRGLPTPAVDLPVVGDTDLTLASEQYLSSLEQIPHKTKEFQSSTTNKTTITVNNVTRLQLFEDGGADSTLLALHPSGDPTQVFFPLQVQSIVERVIVFLLSRDVDRSLDETVCFSLHPRTESCSLLWGESGDRLLHGQTQRCDGGVGGKRQFYTVFHREGSLWDTWSGQGYLLPGFGHAWFKA</sequence>
<accession>A0A5C6N789</accession>
<dbReference type="EMBL" id="RHFK02000017">
    <property type="protein sequence ID" value="TWW62975.1"/>
    <property type="molecule type" value="Genomic_DNA"/>
</dbReference>
<protein>
    <submittedName>
        <fullName evidence="1">Uncharacterized protein</fullName>
    </submittedName>
</protein>
<keyword evidence="2" id="KW-1185">Reference proteome</keyword>
<organism evidence="1 2">
    <name type="scientific">Takifugu flavidus</name>
    <name type="common">sansaifugu</name>
    <dbReference type="NCBI Taxonomy" id="433684"/>
    <lineage>
        <taxon>Eukaryota</taxon>
        <taxon>Metazoa</taxon>
        <taxon>Chordata</taxon>
        <taxon>Craniata</taxon>
        <taxon>Vertebrata</taxon>
        <taxon>Euteleostomi</taxon>
        <taxon>Actinopterygii</taxon>
        <taxon>Neopterygii</taxon>
        <taxon>Teleostei</taxon>
        <taxon>Neoteleostei</taxon>
        <taxon>Acanthomorphata</taxon>
        <taxon>Eupercaria</taxon>
        <taxon>Tetraodontiformes</taxon>
        <taxon>Tetradontoidea</taxon>
        <taxon>Tetraodontidae</taxon>
        <taxon>Takifugu</taxon>
    </lineage>
</organism>
<dbReference type="Proteomes" id="UP000324091">
    <property type="component" value="Chromosome 4"/>
</dbReference>
<reference evidence="1 2" key="1">
    <citation type="submission" date="2019-04" db="EMBL/GenBank/DDBJ databases">
        <title>Chromosome genome assembly for Takifugu flavidus.</title>
        <authorList>
            <person name="Xiao S."/>
        </authorList>
    </citation>
    <scope>NUCLEOTIDE SEQUENCE [LARGE SCALE GENOMIC DNA]</scope>
    <source>
        <strain evidence="1">HTHZ2018</strain>
        <tissue evidence="1">Muscle</tissue>
    </source>
</reference>
<evidence type="ECO:0000313" key="1">
    <source>
        <dbReference type="EMBL" id="TWW62975.1"/>
    </source>
</evidence>
<evidence type="ECO:0000313" key="2">
    <source>
        <dbReference type="Proteomes" id="UP000324091"/>
    </source>
</evidence>